<keyword evidence="2 5" id="KW-0812">Transmembrane</keyword>
<evidence type="ECO:0000313" key="8">
    <source>
        <dbReference type="Proteomes" id="UP001241758"/>
    </source>
</evidence>
<dbReference type="RefSeq" id="WP_282764450.1">
    <property type="nucleotide sequence ID" value="NZ_JASCTH010000025.1"/>
</dbReference>
<dbReference type="Proteomes" id="UP001241758">
    <property type="component" value="Unassembled WGS sequence"/>
</dbReference>
<evidence type="ECO:0000313" key="7">
    <source>
        <dbReference type="EMBL" id="MDI6103388.1"/>
    </source>
</evidence>
<evidence type="ECO:0000256" key="5">
    <source>
        <dbReference type="SAM" id="Phobius"/>
    </source>
</evidence>
<evidence type="ECO:0000256" key="1">
    <source>
        <dbReference type="ARBA" id="ARBA00004141"/>
    </source>
</evidence>
<feature type="transmembrane region" description="Helical" evidence="5">
    <location>
        <begin position="72"/>
        <end position="89"/>
    </location>
</feature>
<reference evidence="7 8" key="1">
    <citation type="submission" date="2023-05" db="EMBL/GenBank/DDBJ databases">
        <title>Actinoplanes sp. NEAU-A12 genome sequencing.</title>
        <authorList>
            <person name="Wang Z.-S."/>
        </authorList>
    </citation>
    <scope>NUCLEOTIDE SEQUENCE [LARGE SCALE GENOMIC DNA]</scope>
    <source>
        <strain evidence="7 8">NEAU-A12</strain>
    </source>
</reference>
<accession>A0ABT6WUG0</accession>
<feature type="transmembrane region" description="Helical" evidence="5">
    <location>
        <begin position="143"/>
        <end position="167"/>
    </location>
</feature>
<evidence type="ECO:0000259" key="6">
    <source>
        <dbReference type="Pfam" id="PF07291"/>
    </source>
</evidence>
<keyword evidence="4 5" id="KW-0472">Membrane</keyword>
<evidence type="ECO:0000256" key="3">
    <source>
        <dbReference type="ARBA" id="ARBA00022989"/>
    </source>
</evidence>
<organism evidence="7 8">
    <name type="scientific">Actinoplanes sandaracinus</name>
    <dbReference type="NCBI Taxonomy" id="3045177"/>
    <lineage>
        <taxon>Bacteria</taxon>
        <taxon>Bacillati</taxon>
        <taxon>Actinomycetota</taxon>
        <taxon>Actinomycetes</taxon>
        <taxon>Micromonosporales</taxon>
        <taxon>Micromonosporaceae</taxon>
        <taxon>Actinoplanes</taxon>
    </lineage>
</organism>
<keyword evidence="8" id="KW-1185">Reference proteome</keyword>
<comment type="caution">
    <text evidence="7">The sequence shown here is derived from an EMBL/GenBank/DDBJ whole genome shotgun (WGS) entry which is preliminary data.</text>
</comment>
<dbReference type="InterPro" id="IPR009908">
    <property type="entry name" value="Methylamine_util_MauE"/>
</dbReference>
<comment type="subcellular location">
    <subcellularLocation>
        <location evidence="1">Membrane</location>
        <topology evidence="1">Multi-pass membrane protein</topology>
    </subcellularLocation>
</comment>
<evidence type="ECO:0000256" key="4">
    <source>
        <dbReference type="ARBA" id="ARBA00023136"/>
    </source>
</evidence>
<gene>
    <name evidence="7" type="ORF">QLQ12_32745</name>
</gene>
<dbReference type="EMBL" id="JASCTH010000025">
    <property type="protein sequence ID" value="MDI6103388.1"/>
    <property type="molecule type" value="Genomic_DNA"/>
</dbReference>
<sequence length="178" mass="18142">MYERIAEAIAMGGALLLLAAGAGHLRRLGHLTAVLAAQRLVPLWSRRPLAAIVAVTEIGAGAMAVAGWLVPYWPLMILMAAVYAAFGVYTTVLRVRRPGAPCGCFDGGSVVSWGVVARAWVFCAAAIVVAPGLDAGVAAADRFVVGCAAILVALITWLAPQLAGVAGPARAGTGGRRG</sequence>
<proteinExistence type="predicted"/>
<keyword evidence="3 5" id="KW-1133">Transmembrane helix</keyword>
<name>A0ABT6WUG0_9ACTN</name>
<feature type="domain" description="Methylamine utilisation protein MauE" evidence="6">
    <location>
        <begin position="5"/>
        <end position="129"/>
    </location>
</feature>
<feature type="transmembrane region" description="Helical" evidence="5">
    <location>
        <begin position="110"/>
        <end position="131"/>
    </location>
</feature>
<protein>
    <recommendedName>
        <fullName evidence="6">Methylamine utilisation protein MauE domain-containing protein</fullName>
    </recommendedName>
</protein>
<evidence type="ECO:0000256" key="2">
    <source>
        <dbReference type="ARBA" id="ARBA00022692"/>
    </source>
</evidence>
<dbReference type="Pfam" id="PF07291">
    <property type="entry name" value="MauE"/>
    <property type="match status" value="1"/>
</dbReference>